<reference evidence="4" key="1">
    <citation type="submission" date="2017-01" db="EMBL/GenBank/DDBJ databases">
        <title>Novel pathways for hydrocarbon cycling and metabolic interdependencies in hydrothermal sediment communities.</title>
        <authorList>
            <person name="Dombrowski N."/>
            <person name="Seitz K."/>
            <person name="Teske A."/>
            <person name="Baker B."/>
        </authorList>
    </citation>
    <scope>NUCLEOTIDE SEQUENCE [LARGE SCALE GENOMIC DNA]</scope>
</reference>
<gene>
    <name evidence="3" type="ORF">BXT86_01170</name>
</gene>
<dbReference type="InterPro" id="IPR001509">
    <property type="entry name" value="Epimerase_deHydtase"/>
</dbReference>
<dbReference type="AlphaFoldDB" id="A0A1V4QGF9"/>
<sequence>MTEIYWFEFGRWNGEDYYEQMWKSNLIGLKNIIRLQEKLRFRLVHFSSSEVYGDYDGVMREDILDKLAIKQLNDYAISKWANELQIRNSQLLYNTETVIVRLFNTYGPGEFYHPYRSVNAKFCYHALMKLPVTVYKGHLRTSTYVDDAVRTIANISDNFIPGRIYNIGGKDLHTIENLVDIIWDYTGAPREIITYKESEILTTKVKRVDVSLAEKELDHKITVSLEDGLHRTIDWMKKYYNIK</sequence>
<name>A0A1V4QGF9_UNCW3</name>
<dbReference type="SUPFAM" id="SSF51735">
    <property type="entry name" value="NAD(P)-binding Rossmann-fold domains"/>
    <property type="match status" value="1"/>
</dbReference>
<dbReference type="Gene3D" id="3.40.50.720">
    <property type="entry name" value="NAD(P)-binding Rossmann-like Domain"/>
    <property type="match status" value="1"/>
</dbReference>
<accession>A0A1V4QGF9</accession>
<dbReference type="InterPro" id="IPR036291">
    <property type="entry name" value="NAD(P)-bd_dom_sf"/>
</dbReference>
<comment type="similarity">
    <text evidence="1">Belongs to the NAD(P)-dependent epimerase/dehydratase family.</text>
</comment>
<dbReference type="PANTHER" id="PTHR43000">
    <property type="entry name" value="DTDP-D-GLUCOSE 4,6-DEHYDRATASE-RELATED"/>
    <property type="match status" value="1"/>
</dbReference>
<dbReference type="Pfam" id="PF01370">
    <property type="entry name" value="Epimerase"/>
    <property type="match status" value="1"/>
</dbReference>
<evidence type="ECO:0000313" key="4">
    <source>
        <dbReference type="Proteomes" id="UP000191663"/>
    </source>
</evidence>
<proteinExistence type="inferred from homology"/>
<evidence type="ECO:0000256" key="1">
    <source>
        <dbReference type="ARBA" id="ARBA00007637"/>
    </source>
</evidence>
<evidence type="ECO:0000259" key="2">
    <source>
        <dbReference type="Pfam" id="PF01370"/>
    </source>
</evidence>
<dbReference type="Proteomes" id="UP000191663">
    <property type="component" value="Unassembled WGS sequence"/>
</dbReference>
<protein>
    <recommendedName>
        <fullName evidence="2">NAD-dependent epimerase/dehydratase domain-containing protein</fullName>
    </recommendedName>
</protein>
<organism evidence="3 4">
    <name type="scientific">candidate division WOR-3 bacterium 4484_100</name>
    <dbReference type="NCBI Taxonomy" id="1936077"/>
    <lineage>
        <taxon>Bacteria</taxon>
        <taxon>Bacteria division WOR-3</taxon>
    </lineage>
</organism>
<evidence type="ECO:0000313" key="3">
    <source>
        <dbReference type="EMBL" id="OPX18438.1"/>
    </source>
</evidence>
<comment type="caution">
    <text evidence="3">The sequence shown here is derived from an EMBL/GenBank/DDBJ whole genome shotgun (WGS) entry which is preliminary data.</text>
</comment>
<feature type="domain" description="NAD-dependent epimerase/dehydratase" evidence="2">
    <location>
        <begin position="17"/>
        <end position="168"/>
    </location>
</feature>
<dbReference type="EMBL" id="MUKB01000014">
    <property type="protein sequence ID" value="OPX18438.1"/>
    <property type="molecule type" value="Genomic_DNA"/>
</dbReference>